<proteinExistence type="predicted"/>
<evidence type="ECO:0000313" key="5">
    <source>
        <dbReference type="Proteomes" id="UP001139648"/>
    </source>
</evidence>
<dbReference type="RefSeq" id="WP_253742195.1">
    <property type="nucleotide sequence ID" value="NZ_BAABKA010000036.1"/>
</dbReference>
<dbReference type="InterPro" id="IPR036388">
    <property type="entry name" value="WH-like_DNA-bd_sf"/>
</dbReference>
<dbReference type="SMART" id="SM00421">
    <property type="entry name" value="HTH_LUXR"/>
    <property type="match status" value="1"/>
</dbReference>
<dbReference type="Proteomes" id="UP001139648">
    <property type="component" value="Unassembled WGS sequence"/>
</dbReference>
<evidence type="ECO:0000256" key="2">
    <source>
        <dbReference type="ARBA" id="ARBA00022840"/>
    </source>
</evidence>
<dbReference type="EMBL" id="JAMZEB010000002">
    <property type="protein sequence ID" value="MCP2355529.1"/>
    <property type="molecule type" value="Genomic_DNA"/>
</dbReference>
<comment type="caution">
    <text evidence="4">The sequence shown here is derived from an EMBL/GenBank/DDBJ whole genome shotgun (WGS) entry which is preliminary data.</text>
</comment>
<reference evidence="4" key="1">
    <citation type="submission" date="2022-06" db="EMBL/GenBank/DDBJ databases">
        <title>Sequencing the genomes of 1000 actinobacteria strains.</title>
        <authorList>
            <person name="Klenk H.-P."/>
        </authorList>
    </citation>
    <scope>NUCLEOTIDE SEQUENCE</scope>
    <source>
        <strain evidence="4">DSM 46694</strain>
    </source>
</reference>
<keyword evidence="1" id="KW-0547">Nucleotide-binding</keyword>
<dbReference type="InterPro" id="IPR016032">
    <property type="entry name" value="Sig_transdc_resp-reg_C-effctor"/>
</dbReference>
<evidence type="ECO:0000256" key="1">
    <source>
        <dbReference type="ARBA" id="ARBA00022741"/>
    </source>
</evidence>
<sequence>MTSGGAGAFELRDRRVECAVLDGVLADVRSGPGRALLLRGEAGVGKSALLDYLVGRSAGCKVVRAAGVESEMELPFAGLHQLCAPMLDRRDRIPGPQSEALAVAFGHSAGSPPDRFLIGVAVLSLLAAASEDQPLLCVIDDGQWLDQASTQTLTFVSRRLFAERIGVVFSVREPAAGPEWRGLPELAVGGLPEDDARALLDSAVPGRLDERVRDRIVAETRGNPLALLELPRGLTAAELAGGFWRPDAQPLVSRIEHSFARRVRSLPEPTQRLLLTAAAEPLGDMTLLLRASRLLDLPMSAGAPAEEAGLIELGSRVRFRHPLVRTAIYRAAGPADRRAVHRALAEAIDPAADPDRRAWHRAHAAAGADEEVAAELVSSADRAQRRGGVAAVAEFLRRATELTPDAATRALRALSAAEAALRCGAFDIALRLLHMADEAPADELHRARVELMRARVAFASGHDMAAPRLLLEAGRRLEPLDIELARDTYRDAMGAALLAGGFAEGGGVLAVAGAVRAAPKPARHRPGDLLLDSLAALYADGYPAAVPPAREALLAFRAEDKSGANEQPWLWLAGVTAADMWDDESWVILTERHVRVARDVGDLSVLPLTLNSLAVVRLFSGERAAAVSLVAEIQAIAEATGGALAPYGALVLAAWHGDESAAAPLIEASTADVMARGEDSGVLVTCWARALMLNGLARHQEAVTAARAATEHPVESAVVYWALSELVEAAVRSGQAELAAAARDRLAATARVAGTDWALGVLARAEALLAAGRTAEDLYRQAIDHLGRTRIRMELARARLMYGEWLRRENRLREARGQLRIAYDLLTAAGADAFADRARHELAAAGEPVTERATRPRDTLTPRETHIARLAGNGLTNAEIGARLLLSPHTVEWHLSKVFSKLGITSRRQLRLPDTELGGD</sequence>
<dbReference type="InterPro" id="IPR041664">
    <property type="entry name" value="AAA_16"/>
</dbReference>
<evidence type="ECO:0000313" key="4">
    <source>
        <dbReference type="EMBL" id="MCP2355529.1"/>
    </source>
</evidence>
<dbReference type="PROSITE" id="PS50043">
    <property type="entry name" value="HTH_LUXR_2"/>
    <property type="match status" value="1"/>
</dbReference>
<keyword evidence="4" id="KW-0238">DNA-binding</keyword>
<dbReference type="PANTHER" id="PTHR16305">
    <property type="entry name" value="TESTICULAR SOLUBLE ADENYLYL CYCLASE"/>
    <property type="match status" value="1"/>
</dbReference>
<dbReference type="Pfam" id="PF13191">
    <property type="entry name" value="AAA_16"/>
    <property type="match status" value="1"/>
</dbReference>
<dbReference type="SUPFAM" id="SSF46894">
    <property type="entry name" value="C-terminal effector domain of the bipartite response regulators"/>
    <property type="match status" value="1"/>
</dbReference>
<dbReference type="GO" id="GO:0005737">
    <property type="term" value="C:cytoplasm"/>
    <property type="evidence" value="ECO:0007669"/>
    <property type="project" value="TreeGrafter"/>
</dbReference>
<organism evidence="4 5">
    <name type="scientific">Nonomuraea thailandensis</name>
    <dbReference type="NCBI Taxonomy" id="1188745"/>
    <lineage>
        <taxon>Bacteria</taxon>
        <taxon>Bacillati</taxon>
        <taxon>Actinomycetota</taxon>
        <taxon>Actinomycetes</taxon>
        <taxon>Streptosporangiales</taxon>
        <taxon>Streptosporangiaceae</taxon>
        <taxon>Nonomuraea</taxon>
    </lineage>
</organism>
<dbReference type="AlphaFoldDB" id="A0A9X2GAD3"/>
<dbReference type="GO" id="GO:0004016">
    <property type="term" value="F:adenylate cyclase activity"/>
    <property type="evidence" value="ECO:0007669"/>
    <property type="project" value="TreeGrafter"/>
</dbReference>
<dbReference type="InterPro" id="IPR000792">
    <property type="entry name" value="Tscrpt_reg_LuxR_C"/>
</dbReference>
<dbReference type="InterPro" id="IPR027417">
    <property type="entry name" value="P-loop_NTPase"/>
</dbReference>
<dbReference type="PANTHER" id="PTHR16305:SF35">
    <property type="entry name" value="TRANSCRIPTIONAL ACTIVATOR DOMAIN"/>
    <property type="match status" value="1"/>
</dbReference>
<dbReference type="GO" id="GO:0003677">
    <property type="term" value="F:DNA binding"/>
    <property type="evidence" value="ECO:0007669"/>
    <property type="project" value="UniProtKB-KW"/>
</dbReference>
<dbReference type="SUPFAM" id="SSF52540">
    <property type="entry name" value="P-loop containing nucleoside triphosphate hydrolases"/>
    <property type="match status" value="1"/>
</dbReference>
<dbReference type="CDD" id="cd06170">
    <property type="entry name" value="LuxR_C_like"/>
    <property type="match status" value="1"/>
</dbReference>
<dbReference type="GO" id="GO:0006355">
    <property type="term" value="P:regulation of DNA-templated transcription"/>
    <property type="evidence" value="ECO:0007669"/>
    <property type="project" value="InterPro"/>
</dbReference>
<feature type="domain" description="HTH luxR-type" evidence="3">
    <location>
        <begin position="853"/>
        <end position="917"/>
    </location>
</feature>
<evidence type="ECO:0000259" key="3">
    <source>
        <dbReference type="PROSITE" id="PS50043"/>
    </source>
</evidence>
<dbReference type="Gene3D" id="1.10.10.10">
    <property type="entry name" value="Winged helix-like DNA-binding domain superfamily/Winged helix DNA-binding domain"/>
    <property type="match status" value="1"/>
</dbReference>
<dbReference type="PRINTS" id="PR00038">
    <property type="entry name" value="HTHLUXR"/>
</dbReference>
<dbReference type="Pfam" id="PF00196">
    <property type="entry name" value="GerE"/>
    <property type="match status" value="1"/>
</dbReference>
<keyword evidence="5" id="KW-1185">Reference proteome</keyword>
<dbReference type="GO" id="GO:0005524">
    <property type="term" value="F:ATP binding"/>
    <property type="evidence" value="ECO:0007669"/>
    <property type="project" value="UniProtKB-KW"/>
</dbReference>
<gene>
    <name evidence="4" type="ORF">HD597_002549</name>
</gene>
<keyword evidence="2" id="KW-0067">ATP-binding</keyword>
<protein>
    <submittedName>
        <fullName evidence="4">DNA-binding CsgD family transcriptional regulator</fullName>
    </submittedName>
</protein>
<name>A0A9X2GAD3_9ACTN</name>
<accession>A0A9X2GAD3</accession>